<dbReference type="PANTHER" id="PTHR12801:SF159">
    <property type="entry name" value="C3H1-TYPE DOMAIN-CONTAINING PROTEIN"/>
    <property type="match status" value="1"/>
</dbReference>
<dbReference type="GO" id="GO:0004527">
    <property type="term" value="F:exonuclease activity"/>
    <property type="evidence" value="ECO:0007669"/>
    <property type="project" value="InterPro"/>
</dbReference>
<dbReference type="Pfam" id="PF00929">
    <property type="entry name" value="RNase_T"/>
    <property type="match status" value="1"/>
</dbReference>
<reference evidence="8" key="1">
    <citation type="submission" date="2021-01" db="EMBL/GenBank/DDBJ databases">
        <authorList>
            <person name="Corre E."/>
            <person name="Pelletier E."/>
            <person name="Niang G."/>
            <person name="Scheremetjew M."/>
            <person name="Finn R."/>
            <person name="Kale V."/>
            <person name="Holt S."/>
            <person name="Cochrane G."/>
            <person name="Meng A."/>
            <person name="Brown T."/>
            <person name="Cohen L."/>
        </authorList>
    </citation>
    <scope>NUCLEOTIDE SEQUENCE</scope>
    <source>
        <strain evidence="8">CCAP 955/1</strain>
    </source>
</reference>
<evidence type="ECO:0000256" key="4">
    <source>
        <dbReference type="ARBA" id="ARBA00022801"/>
    </source>
</evidence>
<evidence type="ECO:0000256" key="1">
    <source>
        <dbReference type="ARBA" id="ARBA00022722"/>
    </source>
</evidence>
<dbReference type="InterPro" id="IPR036397">
    <property type="entry name" value="RNaseH_sf"/>
</dbReference>
<dbReference type="GO" id="GO:0005634">
    <property type="term" value="C:nucleus"/>
    <property type="evidence" value="ECO:0007669"/>
    <property type="project" value="TreeGrafter"/>
</dbReference>
<dbReference type="GO" id="GO:0003676">
    <property type="term" value="F:nucleic acid binding"/>
    <property type="evidence" value="ECO:0007669"/>
    <property type="project" value="InterPro"/>
</dbReference>
<name>A0A7S3M656_9STRA</name>
<evidence type="ECO:0000256" key="3">
    <source>
        <dbReference type="ARBA" id="ARBA00022771"/>
    </source>
</evidence>
<dbReference type="PROSITE" id="PS50103">
    <property type="entry name" value="ZF_C3H1"/>
    <property type="match status" value="1"/>
</dbReference>
<dbReference type="Gene3D" id="3.30.420.10">
    <property type="entry name" value="Ribonuclease H-like superfamily/Ribonuclease H"/>
    <property type="match status" value="1"/>
</dbReference>
<proteinExistence type="predicted"/>
<dbReference type="InterPro" id="IPR012337">
    <property type="entry name" value="RNaseH-like_sf"/>
</dbReference>
<dbReference type="EMBL" id="HBIC01024809">
    <property type="protein sequence ID" value="CAE0283421.1"/>
    <property type="molecule type" value="Transcribed_RNA"/>
</dbReference>
<keyword evidence="5 6" id="KW-0862">Zinc</keyword>
<dbReference type="InterPro" id="IPR036855">
    <property type="entry name" value="Znf_CCCH_sf"/>
</dbReference>
<evidence type="ECO:0000256" key="2">
    <source>
        <dbReference type="ARBA" id="ARBA00022723"/>
    </source>
</evidence>
<feature type="zinc finger region" description="C3H1-type" evidence="6">
    <location>
        <begin position="15"/>
        <end position="42"/>
    </location>
</feature>
<dbReference type="InterPro" id="IPR047021">
    <property type="entry name" value="REXO1/3/4-like"/>
</dbReference>
<dbReference type="InterPro" id="IPR013520">
    <property type="entry name" value="Ribonucl_H"/>
</dbReference>
<protein>
    <recommendedName>
        <fullName evidence="7">C3H1-type domain-containing protein</fullName>
    </recommendedName>
</protein>
<evidence type="ECO:0000256" key="5">
    <source>
        <dbReference type="ARBA" id="ARBA00022833"/>
    </source>
</evidence>
<keyword evidence="4" id="KW-0378">Hydrolase</keyword>
<dbReference type="SMART" id="SM00356">
    <property type="entry name" value="ZnF_C3H1"/>
    <property type="match status" value="1"/>
</dbReference>
<dbReference type="SMART" id="SM00479">
    <property type="entry name" value="EXOIII"/>
    <property type="match status" value="1"/>
</dbReference>
<dbReference type="Gene3D" id="1.20.120.1350">
    <property type="entry name" value="Pneumovirus matrix protein 2 (M2), zinc-binding domain"/>
    <property type="match status" value="1"/>
</dbReference>
<evidence type="ECO:0000259" key="7">
    <source>
        <dbReference type="PROSITE" id="PS50103"/>
    </source>
</evidence>
<sequence length="278" mass="30585">MSGQISNSNSTPLGRPTPKPCAFFAQGTCRNGNECRFSHVTADSPQVQQGYVAAPPPIIINIPPGQPIFSIDVECVATGVQHNARSVAQVALVDEWSRPVFNTYIKQDMPVLSHIYELTGLTKEILDQHGLPLAEAMAYLRSHLSPNAILVGQSIQKDVQWLQLAEGVDYHSLIDLSGLFRVWNPARNEYTNFSQDHCAKVWIGVGDRTQHNAITDAAISMSLFNAYRTVQWDSGRLMEMQMATLNAPRVPGFSALFPVIDGCCMGNRKKCTCGAPFH</sequence>
<accession>A0A7S3M656</accession>
<dbReference type="AlphaFoldDB" id="A0A7S3M656"/>
<gene>
    <name evidence="8" type="ORF">SELO1098_LOCUS12255</name>
</gene>
<keyword evidence="2 6" id="KW-0479">Metal-binding</keyword>
<dbReference type="InterPro" id="IPR000571">
    <property type="entry name" value="Znf_CCCH"/>
</dbReference>
<keyword evidence="1" id="KW-0540">Nuclease</keyword>
<dbReference type="Pfam" id="PF00642">
    <property type="entry name" value="zf-CCCH"/>
    <property type="match status" value="1"/>
</dbReference>
<dbReference type="GO" id="GO:0008270">
    <property type="term" value="F:zinc ion binding"/>
    <property type="evidence" value="ECO:0007669"/>
    <property type="project" value="UniProtKB-KW"/>
</dbReference>
<dbReference type="PANTHER" id="PTHR12801">
    <property type="entry name" value="RNA EXONUCLEASE REXO1 / RECO3 FAMILY MEMBER-RELATED"/>
    <property type="match status" value="1"/>
</dbReference>
<feature type="domain" description="C3H1-type" evidence="7">
    <location>
        <begin position="15"/>
        <end position="42"/>
    </location>
</feature>
<organism evidence="8">
    <name type="scientific">Spumella elongata</name>
    <dbReference type="NCBI Taxonomy" id="89044"/>
    <lineage>
        <taxon>Eukaryota</taxon>
        <taxon>Sar</taxon>
        <taxon>Stramenopiles</taxon>
        <taxon>Ochrophyta</taxon>
        <taxon>Chrysophyceae</taxon>
        <taxon>Chromulinales</taxon>
        <taxon>Chromulinaceae</taxon>
        <taxon>Spumella</taxon>
    </lineage>
</organism>
<keyword evidence="3 6" id="KW-0863">Zinc-finger</keyword>
<evidence type="ECO:0000256" key="6">
    <source>
        <dbReference type="PROSITE-ProRule" id="PRU00723"/>
    </source>
</evidence>
<evidence type="ECO:0000313" key="8">
    <source>
        <dbReference type="EMBL" id="CAE0283421.1"/>
    </source>
</evidence>
<dbReference type="SUPFAM" id="SSF90229">
    <property type="entry name" value="CCCH zinc finger"/>
    <property type="match status" value="1"/>
</dbReference>
<dbReference type="SUPFAM" id="SSF53098">
    <property type="entry name" value="Ribonuclease H-like"/>
    <property type="match status" value="1"/>
</dbReference>